<evidence type="ECO:0000313" key="12">
    <source>
        <dbReference type="Proteomes" id="UP000381693"/>
    </source>
</evidence>
<sequence length="330" mass="35920">MRVVFVGAGEFGVPTLCALAAHRDYRIQGVITQVDRPAGRHRIPTPCPAKAAALDLRLPIFQPEKIHSPTAIEQIRFLQPDVLLVVAYGQILPREVLELPNLAALNLHASLLPRHRGAAPIQAAIRSRDRETGVSVIWMDEGLDTGDILLTKKLLIRSSDTAGTLQGRLAKLGARAVVEALDRLASGTAERVAQDPSLATYARKLRKEDGEIDWTRDKWEIHAHIRAMNPWPVAYTWVRDDGQVRMLKIFGSIVSIRASGRPGEIMRIDSHGILVATGGSGGLLLRDVQLEGKRRMTAADFARGVRLSVGASLGERIPVGHDRAAGGTLS</sequence>
<dbReference type="SUPFAM" id="SSF50486">
    <property type="entry name" value="FMT C-terminal domain-like"/>
    <property type="match status" value="1"/>
</dbReference>
<evidence type="ECO:0000313" key="11">
    <source>
        <dbReference type="EMBL" id="VVM04974.1"/>
    </source>
</evidence>
<dbReference type="AlphaFoldDB" id="A0A5E6M5Z4"/>
<comment type="similarity">
    <text evidence="2 8">Belongs to the Fmt family.</text>
</comment>
<dbReference type="OrthoDB" id="9802815at2"/>
<reference evidence="11" key="1">
    <citation type="submission" date="2019-09" db="EMBL/GenBank/DDBJ databases">
        <authorList>
            <person name="Cremers G."/>
        </authorList>
    </citation>
    <scope>NUCLEOTIDE SEQUENCE [LARGE SCALE GENOMIC DNA]</scope>
    <source>
        <strain evidence="11">3B</strain>
    </source>
</reference>
<evidence type="ECO:0000256" key="6">
    <source>
        <dbReference type="ARBA" id="ARBA00022917"/>
    </source>
</evidence>
<comment type="catalytic activity">
    <reaction evidence="7 8">
        <text>L-methionyl-tRNA(fMet) + (6R)-10-formyltetrahydrofolate = N-formyl-L-methionyl-tRNA(fMet) + (6S)-5,6,7,8-tetrahydrofolate + H(+)</text>
        <dbReference type="Rhea" id="RHEA:24380"/>
        <dbReference type="Rhea" id="RHEA-COMP:9952"/>
        <dbReference type="Rhea" id="RHEA-COMP:9953"/>
        <dbReference type="ChEBI" id="CHEBI:15378"/>
        <dbReference type="ChEBI" id="CHEBI:57453"/>
        <dbReference type="ChEBI" id="CHEBI:78530"/>
        <dbReference type="ChEBI" id="CHEBI:78844"/>
        <dbReference type="ChEBI" id="CHEBI:195366"/>
        <dbReference type="EC" id="2.1.2.9"/>
    </reaction>
</comment>
<gene>
    <name evidence="11" type="primary">MTFMT/fmt</name>
    <name evidence="8" type="synonym">fmt</name>
    <name evidence="11" type="ORF">MAMC_00345</name>
</gene>
<dbReference type="NCBIfam" id="TIGR00460">
    <property type="entry name" value="fmt"/>
    <property type="match status" value="1"/>
</dbReference>
<dbReference type="InterPro" id="IPR001555">
    <property type="entry name" value="GART_AS"/>
</dbReference>
<evidence type="ECO:0000259" key="9">
    <source>
        <dbReference type="Pfam" id="PF00551"/>
    </source>
</evidence>
<feature type="binding site" evidence="8">
    <location>
        <begin position="110"/>
        <end position="113"/>
    </location>
    <ligand>
        <name>(6S)-5,6,7,8-tetrahydrofolate</name>
        <dbReference type="ChEBI" id="CHEBI:57453"/>
    </ligand>
</feature>
<dbReference type="EC" id="2.1.2.9" evidence="3 8"/>
<dbReference type="Pfam" id="PF02911">
    <property type="entry name" value="Formyl_trans_C"/>
    <property type="match status" value="1"/>
</dbReference>
<dbReference type="SUPFAM" id="SSF53328">
    <property type="entry name" value="Formyltransferase"/>
    <property type="match status" value="1"/>
</dbReference>
<evidence type="ECO:0000259" key="10">
    <source>
        <dbReference type="Pfam" id="PF02911"/>
    </source>
</evidence>
<dbReference type="InterPro" id="IPR005793">
    <property type="entry name" value="Formyl_trans_C"/>
</dbReference>
<keyword evidence="5 8" id="KW-0808">Transferase</keyword>
<evidence type="ECO:0000256" key="2">
    <source>
        <dbReference type="ARBA" id="ARBA00010699"/>
    </source>
</evidence>
<dbReference type="InterPro" id="IPR037022">
    <property type="entry name" value="Formyl_trans_C_sf"/>
</dbReference>
<evidence type="ECO:0000256" key="4">
    <source>
        <dbReference type="ARBA" id="ARBA00016014"/>
    </source>
</evidence>
<feature type="domain" description="Formyl transferase N-terminal" evidence="9">
    <location>
        <begin position="1"/>
        <end position="181"/>
    </location>
</feature>
<organism evidence="11 12">
    <name type="scientific">Methylacidimicrobium cyclopophantes</name>
    <dbReference type="NCBI Taxonomy" id="1041766"/>
    <lineage>
        <taxon>Bacteria</taxon>
        <taxon>Pseudomonadati</taxon>
        <taxon>Verrucomicrobiota</taxon>
        <taxon>Methylacidimicrobium</taxon>
    </lineage>
</organism>
<dbReference type="Pfam" id="PF00551">
    <property type="entry name" value="Formyl_trans_N"/>
    <property type="match status" value="1"/>
</dbReference>
<dbReference type="EMBL" id="CABFUZ020000078">
    <property type="protein sequence ID" value="VVM04974.1"/>
    <property type="molecule type" value="Genomic_DNA"/>
</dbReference>
<dbReference type="PROSITE" id="PS00373">
    <property type="entry name" value="GART"/>
    <property type="match status" value="1"/>
</dbReference>
<dbReference type="Gene3D" id="3.40.50.170">
    <property type="entry name" value="Formyl transferase, N-terminal domain"/>
    <property type="match status" value="1"/>
</dbReference>
<protein>
    <recommendedName>
        <fullName evidence="4 8">Methionyl-tRNA formyltransferase</fullName>
        <ecNumber evidence="3 8">2.1.2.9</ecNumber>
    </recommendedName>
</protein>
<dbReference type="CDD" id="cd08704">
    <property type="entry name" value="Met_tRNA_FMT_C"/>
    <property type="match status" value="1"/>
</dbReference>
<dbReference type="Gene3D" id="3.10.25.10">
    <property type="entry name" value="Formyl transferase, C-terminal domain"/>
    <property type="match status" value="1"/>
</dbReference>
<comment type="caution">
    <text evidence="11">The sequence shown here is derived from an EMBL/GenBank/DDBJ whole genome shotgun (WGS) entry which is preliminary data.</text>
</comment>
<dbReference type="InterPro" id="IPR044135">
    <property type="entry name" value="Met-tRNA-FMT_C"/>
</dbReference>
<dbReference type="InterPro" id="IPR036477">
    <property type="entry name" value="Formyl_transf_N_sf"/>
</dbReference>
<dbReference type="PANTHER" id="PTHR11138:SF5">
    <property type="entry name" value="METHIONYL-TRNA FORMYLTRANSFERASE, MITOCHONDRIAL"/>
    <property type="match status" value="1"/>
</dbReference>
<evidence type="ECO:0000256" key="5">
    <source>
        <dbReference type="ARBA" id="ARBA00022679"/>
    </source>
</evidence>
<keyword evidence="12" id="KW-1185">Reference proteome</keyword>
<proteinExistence type="inferred from homology"/>
<dbReference type="GO" id="GO:0005829">
    <property type="term" value="C:cytosol"/>
    <property type="evidence" value="ECO:0007669"/>
    <property type="project" value="TreeGrafter"/>
</dbReference>
<feature type="domain" description="Formyl transferase C-terminal" evidence="10">
    <location>
        <begin position="204"/>
        <end position="305"/>
    </location>
</feature>
<evidence type="ECO:0000256" key="8">
    <source>
        <dbReference type="HAMAP-Rule" id="MF_00182"/>
    </source>
</evidence>
<dbReference type="PANTHER" id="PTHR11138">
    <property type="entry name" value="METHIONYL-TRNA FORMYLTRANSFERASE"/>
    <property type="match status" value="1"/>
</dbReference>
<dbReference type="RefSeq" id="WP_142524454.1">
    <property type="nucleotide sequence ID" value="NZ_CABFUZ020000078.1"/>
</dbReference>
<dbReference type="InterPro" id="IPR041711">
    <property type="entry name" value="Met-tRNA-FMT_N"/>
</dbReference>
<dbReference type="GO" id="GO:0004479">
    <property type="term" value="F:methionyl-tRNA formyltransferase activity"/>
    <property type="evidence" value="ECO:0007669"/>
    <property type="project" value="UniProtKB-UniRule"/>
</dbReference>
<dbReference type="Proteomes" id="UP000381693">
    <property type="component" value="Unassembled WGS sequence"/>
</dbReference>
<keyword evidence="6 8" id="KW-0648">Protein biosynthesis</keyword>
<accession>A0A5E6M5Z4</accession>
<dbReference type="InterPro" id="IPR011034">
    <property type="entry name" value="Formyl_transferase-like_C_sf"/>
</dbReference>
<comment type="function">
    <text evidence="1 8">Attaches a formyl group to the free amino group of methionyl-tRNA(fMet). The formyl group appears to play a dual role in the initiator identity of N-formylmethionyl-tRNA by promoting its recognition by IF2 and preventing the misappropriation of this tRNA by the elongation apparatus.</text>
</comment>
<evidence type="ECO:0000256" key="3">
    <source>
        <dbReference type="ARBA" id="ARBA00012261"/>
    </source>
</evidence>
<dbReference type="InterPro" id="IPR005794">
    <property type="entry name" value="Fmt"/>
</dbReference>
<dbReference type="HAMAP" id="MF_00182">
    <property type="entry name" value="Formyl_trans"/>
    <property type="match status" value="1"/>
</dbReference>
<evidence type="ECO:0000256" key="7">
    <source>
        <dbReference type="ARBA" id="ARBA00048558"/>
    </source>
</evidence>
<name>A0A5E6M5Z4_9BACT</name>
<evidence type="ECO:0000256" key="1">
    <source>
        <dbReference type="ARBA" id="ARBA00002606"/>
    </source>
</evidence>
<dbReference type="InterPro" id="IPR002376">
    <property type="entry name" value="Formyl_transf_N"/>
</dbReference>
<dbReference type="CDD" id="cd08646">
    <property type="entry name" value="FMT_core_Met-tRNA-FMT_N"/>
    <property type="match status" value="1"/>
</dbReference>